<evidence type="ECO:0000259" key="28">
    <source>
        <dbReference type="PROSITE" id="PS51059"/>
    </source>
</evidence>
<dbReference type="Gene3D" id="6.20.320.10">
    <property type="match status" value="1"/>
</dbReference>
<dbReference type="InterPro" id="IPR036770">
    <property type="entry name" value="Ankyrin_rpt-contain_sf"/>
</dbReference>
<evidence type="ECO:0000256" key="6">
    <source>
        <dbReference type="ARBA" id="ARBA00022490"/>
    </source>
</evidence>
<dbReference type="STRING" id="34691.A0A182XBH3"/>
<evidence type="ECO:0000256" key="9">
    <source>
        <dbReference type="ARBA" id="ARBA00022687"/>
    </source>
</evidence>
<feature type="repeat" description="ANK" evidence="24">
    <location>
        <begin position="536"/>
        <end position="568"/>
    </location>
</feature>
<dbReference type="Pfam" id="PF00644">
    <property type="entry name" value="PARP"/>
    <property type="match status" value="1"/>
</dbReference>
<evidence type="ECO:0000256" key="17">
    <source>
        <dbReference type="ARBA" id="ARBA00023027"/>
    </source>
</evidence>
<dbReference type="InterPro" id="IPR009686">
    <property type="entry name" value="Senescence/spartin_C"/>
</dbReference>
<dbReference type="GO" id="GO:0005634">
    <property type="term" value="C:nucleus"/>
    <property type="evidence" value="ECO:0007669"/>
    <property type="project" value="UniProtKB-SubCell"/>
</dbReference>
<evidence type="ECO:0000313" key="30">
    <source>
        <dbReference type="Proteomes" id="UP000076407"/>
    </source>
</evidence>
<dbReference type="FunFam" id="1.25.40.20:FF:000011">
    <property type="entry name" value="Poly [ADP-ribose] polymerase"/>
    <property type="match status" value="1"/>
</dbReference>
<evidence type="ECO:0000256" key="25">
    <source>
        <dbReference type="RuleBase" id="RU362114"/>
    </source>
</evidence>
<dbReference type="SUPFAM" id="SSF47769">
    <property type="entry name" value="SAM/Pointed domain"/>
    <property type="match status" value="1"/>
</dbReference>
<keyword evidence="11" id="KW-0479">Metal-binding</keyword>
<keyword evidence="30" id="KW-1185">Reference proteome</keyword>
<comment type="subcellular location">
    <subcellularLocation>
        <location evidence="4">Chromosome</location>
        <location evidence="4">Telomere</location>
    </subcellularLocation>
    <subcellularLocation>
        <location evidence="3">Cytoplasm</location>
    </subcellularLocation>
    <subcellularLocation>
        <location evidence="2">Golgi apparatus membrane</location>
        <topology evidence="2">Peripheral membrane protein</topology>
    </subcellularLocation>
    <subcellularLocation>
        <location evidence="1">Nucleus</location>
    </subcellularLocation>
</comment>
<feature type="repeat" description="ANK" evidence="24">
    <location>
        <begin position="343"/>
        <end position="375"/>
    </location>
</feature>
<feature type="region of interest" description="Disordered" evidence="26">
    <location>
        <begin position="1754"/>
        <end position="1776"/>
    </location>
</feature>
<evidence type="ECO:0000256" key="19">
    <source>
        <dbReference type="ARBA" id="ARBA00023043"/>
    </source>
</evidence>
<dbReference type="FunFam" id="1.10.150.50:FF:000012">
    <property type="entry name" value="Poly [ADP-ribose] polymerase"/>
    <property type="match status" value="1"/>
</dbReference>
<keyword evidence="19 24" id="KW-0040">ANK repeat</keyword>
<feature type="compositionally biased region" description="Basic and acidic residues" evidence="26">
    <location>
        <begin position="1408"/>
        <end position="1417"/>
    </location>
</feature>
<comment type="similarity">
    <text evidence="22">Belongs to the ARTD/PARP family.</text>
</comment>
<feature type="repeat" description="ANK" evidence="24">
    <location>
        <begin position="470"/>
        <end position="502"/>
    </location>
</feature>
<dbReference type="EnsemblMetazoa" id="AQUA007170-RA">
    <property type="protein sequence ID" value="AQUA007170-PA"/>
    <property type="gene ID" value="AQUA007170"/>
</dbReference>
<keyword evidence="6" id="KW-0963">Cytoplasm</keyword>
<dbReference type="FunFam" id="1.25.40.20:FF:000009">
    <property type="entry name" value="Poly [ADP-ribose] polymerase"/>
    <property type="match status" value="1"/>
</dbReference>
<feature type="repeat" description="ANK" evidence="24">
    <location>
        <begin position="187"/>
        <end position="219"/>
    </location>
</feature>
<feature type="repeat" description="ANK" evidence="24">
    <location>
        <begin position="220"/>
        <end position="252"/>
    </location>
</feature>
<feature type="domain" description="PARP catalytic" evidence="28">
    <location>
        <begin position="915"/>
        <end position="1120"/>
    </location>
</feature>
<evidence type="ECO:0000256" key="11">
    <source>
        <dbReference type="ARBA" id="ARBA00022723"/>
    </source>
</evidence>
<dbReference type="GO" id="GO:0046872">
    <property type="term" value="F:metal ion binding"/>
    <property type="evidence" value="ECO:0007669"/>
    <property type="project" value="UniProtKB-KW"/>
</dbReference>
<evidence type="ECO:0000256" key="14">
    <source>
        <dbReference type="ARBA" id="ARBA00022833"/>
    </source>
</evidence>
<evidence type="ECO:0000259" key="27">
    <source>
        <dbReference type="PROSITE" id="PS50105"/>
    </source>
</evidence>
<evidence type="ECO:0000256" key="7">
    <source>
        <dbReference type="ARBA" id="ARBA00022676"/>
    </source>
</evidence>
<evidence type="ECO:0000256" key="20">
    <source>
        <dbReference type="ARBA" id="ARBA00023136"/>
    </source>
</evidence>
<sequence>MLVSSNLYSAGYGRRDVVEFLLANGASIQARDDGGLHPLHNACSFGHADVVRLLLEAGANPNTRDNWNYTPLHEAASKGKIDVCIALLQHGADPSIRNSENKIPLDLADPCTRPVLTGEYRKDELLEAARSGSEERLLELLTPLNVNCHASDGRKSTPLHLAAGYNRIRVVQILLQHGADVHAKDKGGLVPLHNACSYGHFEVTELLIKHGGNVNANDLWAFTPLHEAASKSRVEVCSLLLSEGADPTLLNCHNKSAIDSAPTRELQEKIAYEYKGHCVLDACRQADIQRLKKNLTTETVNFVHPYSGDTPVHAVAQSVYPKRKQVLEVLIRKGALLNEKNKDFLTPLHIAADNSHYELMDVLLRHGAKVDALDGLGQTALHRCAREDNIQACRLLLSYGIDISIVSLQGYTAAQLATENVLKILQDPPSDTVDLECQLLEAAKAGDLDTVRRIVLSSPMTVNCRDLDGRHSTPLHFAAGYNRVPVVEFLLEHGAEVHASDKGGLVPLHNACSYGHYEVTELLVKHGANVNVADLWKFTPLHEAAAKGKYEIVKLLIKHGADVTKKNRDGATPLDLVREGDQDVADLLRGNAALLDAAKKGNLARVQRLVSADNINCRDAQGRNSTPLHLAAGYNNLEVAEYLLEHGADVNAQDKGGLIPLHNASSYGHLDIAALLIKHNTVVNATDKWGYTPLHEAAQKGRTQLCSLLLAHGADPFMKNQEGQTSLDLATAEDVKCLLQDAMVASQGTVAGGTAAGAGAGTSQGGILSANGTLLATSCSPTTETVTLPTGASMTLSVPVPQLPVRSCLSPAQGAEANVDGIVVDHDDKMPSVPSIESSVSVFLTSLQLEHLIDLFEREQITMDILAEMGHEDLKQVGVSAYGFRHKILKGIATLRATTGLGLTPNPGTLLVDLLPDDKEFLAVEEEMQATIREHRDNGHSGGYFNRYNIVRIQKVQNRKLWERYVHRRQEISEENGHQASERMLFHGSPFINAIVQKGFDERHAYIGGMFGAGIYFAEHSSKSNQYVYGIGGGIGCPTHKDKSCYQCHRQLLLCRVALGKSFLQFSAMKMAHAPPGHHSVIGRPSAGGLHFPEYVVYRGEQRGERRSYGGGLASVALPGTGGAGSRSASLSSDTSALSMLAETGTLADHDHINNNHNNSAAHHNGNILANSSIETTASIWSMVFPAAPSTPASQEWRRTYETIKAGHDEAYATIERAIKLEEHERPDLALQAYKDGIRRIDETLALPVEVPDLEVQGPQADETWQQAVAMIHKLKRTRGEVLQRVGQLGGNGSAEAGGGAENGTGQRPWTYTELAMALRDMSDAATADESDADRLELLFSCDGVQVYYIEPDGVVSRTMADSTLRIVRIEGDERRQLQATVFLQVIETRSATRIENAEEPLEQLDPVEAKEKHADSKGTAPPVGELPHPPPEEQRPDGPDRPGFLIYPLIPGVSPCYRTEYSAFILPDLGADSERGRAIGLVVPAEADEVVLEILVAFLHGIVTQPSSSTGPARVRKRSLLPDSTTVSAGIIKGAFYLSQGLVRGAEKTGQLIATGTPYVISKLGQKQPAATVAEDATASTTTVHVPKNVRTGIEIAKTVTGTAAGVTSYVAGKVGTATMALGRFLAPHIQRHGSTLLAYGTGMSEQAASERMNGALTICAGAVEGFGTVYEGLERSASILGQSLSTSTVQIVKHRYGTEAGRVVGSSLDTVGNVINVTHNMNYITPKGLAKRTAKNAGKALVAGYRPPVPELDGGGGEAGSAGAGAAGAAVGESSRTQQRIVPAAVLYPDLAGLAKEVQRKEGGHD</sequence>
<evidence type="ECO:0000256" key="16">
    <source>
        <dbReference type="ARBA" id="ARBA00022895"/>
    </source>
</evidence>
<dbReference type="PANTHER" id="PTHR24171">
    <property type="entry name" value="ANKYRIN REPEAT DOMAIN-CONTAINING PROTEIN 39-RELATED"/>
    <property type="match status" value="1"/>
</dbReference>
<accession>A0A182XBH3</accession>
<evidence type="ECO:0000256" key="5">
    <source>
        <dbReference type="ARBA" id="ARBA00022454"/>
    </source>
</evidence>
<feature type="repeat" description="ANK" evidence="24">
    <location>
        <begin position="623"/>
        <end position="655"/>
    </location>
</feature>
<dbReference type="PROSITE" id="PS50297">
    <property type="entry name" value="ANK_REP_REGION"/>
    <property type="match status" value="13"/>
</dbReference>
<feature type="repeat" description="ANK" evidence="24">
    <location>
        <begin position="34"/>
        <end position="66"/>
    </location>
</feature>
<feature type="region of interest" description="Disordered" evidence="26">
    <location>
        <begin position="1395"/>
        <end position="1442"/>
    </location>
</feature>
<evidence type="ECO:0000256" key="4">
    <source>
        <dbReference type="ARBA" id="ARBA00004574"/>
    </source>
</evidence>
<keyword evidence="13" id="KW-0013">ADP-ribosylation</keyword>
<feature type="repeat" description="ANK" evidence="24">
    <location>
        <begin position="503"/>
        <end position="535"/>
    </location>
</feature>
<evidence type="ECO:0000256" key="12">
    <source>
        <dbReference type="ARBA" id="ARBA00022737"/>
    </source>
</evidence>
<dbReference type="InterPro" id="IPR002110">
    <property type="entry name" value="Ankyrin_rpt"/>
</dbReference>
<evidence type="ECO:0000256" key="10">
    <source>
        <dbReference type="ARBA" id="ARBA00022695"/>
    </source>
</evidence>
<keyword evidence="18" id="KW-0333">Golgi apparatus</keyword>
<evidence type="ECO:0000256" key="3">
    <source>
        <dbReference type="ARBA" id="ARBA00004496"/>
    </source>
</evidence>
<evidence type="ECO:0000256" key="24">
    <source>
        <dbReference type="PROSITE-ProRule" id="PRU00023"/>
    </source>
</evidence>
<dbReference type="PROSITE" id="PS50105">
    <property type="entry name" value="SAM_DOMAIN"/>
    <property type="match status" value="1"/>
</dbReference>
<keyword evidence="5" id="KW-0158">Chromosome</keyword>
<dbReference type="FunFam" id="1.25.40.20:FF:000010">
    <property type="entry name" value="Poly [ADP-ribose] polymerase"/>
    <property type="match status" value="1"/>
</dbReference>
<evidence type="ECO:0000256" key="26">
    <source>
        <dbReference type="SAM" id="MobiDB-lite"/>
    </source>
</evidence>
<comment type="catalytic activity">
    <reaction evidence="23">
        <text>NAD(+) + (ADP-D-ribosyl)n-acceptor = nicotinamide + (ADP-D-ribosyl)n+1-acceptor + H(+).</text>
        <dbReference type="EC" id="2.4.2.30"/>
    </reaction>
</comment>
<feature type="repeat" description="ANK" evidence="24">
    <location>
        <begin position="67"/>
        <end position="99"/>
    </location>
</feature>
<evidence type="ECO:0000256" key="21">
    <source>
        <dbReference type="ARBA" id="ARBA00023242"/>
    </source>
</evidence>
<feature type="compositionally biased region" description="Basic and acidic residues" evidence="26">
    <location>
        <begin position="1431"/>
        <end position="1441"/>
    </location>
</feature>
<dbReference type="VEuPathDB" id="VectorBase:AQUA007170"/>
<dbReference type="EC" id="2.4.2.-" evidence="25"/>
<evidence type="ECO:0000256" key="18">
    <source>
        <dbReference type="ARBA" id="ARBA00023034"/>
    </source>
</evidence>
<keyword evidence="16" id="KW-0779">Telomere</keyword>
<dbReference type="FunFam" id="3.90.228.10:FF:000001">
    <property type="entry name" value="Poly [ADP-ribose] polymerase tankyrase-2"/>
    <property type="match status" value="1"/>
</dbReference>
<evidence type="ECO:0000256" key="2">
    <source>
        <dbReference type="ARBA" id="ARBA00004395"/>
    </source>
</evidence>
<feature type="domain" description="SAM" evidence="27">
    <location>
        <begin position="839"/>
        <end position="898"/>
    </location>
</feature>
<reference evidence="29" key="1">
    <citation type="submission" date="2020-05" db="UniProtKB">
        <authorList>
            <consortium name="EnsemblMetazoa"/>
        </authorList>
    </citation>
    <scope>IDENTIFICATION</scope>
    <source>
        <strain evidence="29">SANGQUA</strain>
    </source>
</reference>
<keyword evidence="20" id="KW-0472">Membrane</keyword>
<keyword evidence="17 25" id="KW-0520">NAD</keyword>
<dbReference type="GO" id="GO:0000781">
    <property type="term" value="C:chromosome, telomeric region"/>
    <property type="evidence" value="ECO:0007669"/>
    <property type="project" value="UniProtKB-SubCell"/>
</dbReference>
<name>A0A182XBH3_ANOQN</name>
<dbReference type="GO" id="GO:0003950">
    <property type="term" value="F:NAD+ poly-ADP-ribosyltransferase activity"/>
    <property type="evidence" value="ECO:0007669"/>
    <property type="project" value="UniProtKB-UniRule"/>
</dbReference>
<evidence type="ECO:0000256" key="23">
    <source>
        <dbReference type="ARBA" id="ARBA00033987"/>
    </source>
</evidence>
<dbReference type="PROSITE" id="PS51059">
    <property type="entry name" value="PARP_CATALYTIC"/>
    <property type="match status" value="1"/>
</dbReference>
<feature type="repeat" description="ANK" evidence="24">
    <location>
        <begin position="689"/>
        <end position="721"/>
    </location>
</feature>
<dbReference type="InterPro" id="IPR012317">
    <property type="entry name" value="Poly(ADP-ribose)pol_cat_dom"/>
</dbReference>
<proteinExistence type="inferred from homology"/>
<evidence type="ECO:0000256" key="1">
    <source>
        <dbReference type="ARBA" id="ARBA00004123"/>
    </source>
</evidence>
<dbReference type="Gene3D" id="1.20.58.80">
    <property type="entry name" value="Phosphotransferase system, lactose/cellobiose-type IIA subunit"/>
    <property type="match status" value="1"/>
</dbReference>
<keyword evidence="21" id="KW-0539">Nucleus</keyword>
<dbReference type="Gene3D" id="1.10.150.50">
    <property type="entry name" value="Transcription Factor, Ets-1"/>
    <property type="match status" value="1"/>
</dbReference>
<keyword evidence="12" id="KW-0677">Repeat</keyword>
<feature type="compositionally biased region" description="Gly residues" evidence="26">
    <location>
        <begin position="1755"/>
        <end position="1768"/>
    </location>
</feature>
<feature type="repeat" description="ANK" evidence="24">
    <location>
        <begin position="307"/>
        <end position="342"/>
    </location>
</feature>
<dbReference type="InterPro" id="IPR013761">
    <property type="entry name" value="SAM/pointed_sf"/>
</dbReference>
<dbReference type="SUPFAM" id="SSF48403">
    <property type="entry name" value="Ankyrin repeat"/>
    <property type="match status" value="3"/>
</dbReference>
<dbReference type="Pfam" id="PF00023">
    <property type="entry name" value="Ank"/>
    <property type="match status" value="2"/>
</dbReference>
<dbReference type="FunFam" id="1.25.40.20:FF:000024">
    <property type="entry name" value="Poly [ADP-ribose] polymerase"/>
    <property type="match status" value="1"/>
</dbReference>
<keyword evidence="10" id="KW-0548">Nucleotidyltransferase</keyword>
<dbReference type="Proteomes" id="UP000076407">
    <property type="component" value="Unassembled WGS sequence"/>
</dbReference>
<feature type="repeat" description="ANK" evidence="24">
    <location>
        <begin position="656"/>
        <end position="688"/>
    </location>
</feature>
<keyword evidence="7 25" id="KW-0328">Glycosyltransferase</keyword>
<feature type="repeat" description="ANK" evidence="24">
    <location>
        <begin position="154"/>
        <end position="186"/>
    </location>
</feature>
<evidence type="ECO:0000256" key="15">
    <source>
        <dbReference type="ARBA" id="ARBA00022843"/>
    </source>
</evidence>
<dbReference type="SMART" id="SM00454">
    <property type="entry name" value="SAM"/>
    <property type="match status" value="1"/>
</dbReference>
<evidence type="ECO:0000256" key="22">
    <source>
        <dbReference type="ARBA" id="ARBA00024347"/>
    </source>
</evidence>
<dbReference type="InterPro" id="IPR001660">
    <property type="entry name" value="SAM"/>
</dbReference>
<evidence type="ECO:0000256" key="13">
    <source>
        <dbReference type="ARBA" id="ARBA00022765"/>
    </source>
</evidence>
<organism evidence="29 30">
    <name type="scientific">Anopheles quadriannulatus</name>
    <name type="common">Mosquito</name>
    <dbReference type="NCBI Taxonomy" id="34691"/>
    <lineage>
        <taxon>Eukaryota</taxon>
        <taxon>Metazoa</taxon>
        <taxon>Ecdysozoa</taxon>
        <taxon>Arthropoda</taxon>
        <taxon>Hexapoda</taxon>
        <taxon>Insecta</taxon>
        <taxon>Pterygota</taxon>
        <taxon>Neoptera</taxon>
        <taxon>Endopterygota</taxon>
        <taxon>Diptera</taxon>
        <taxon>Nematocera</taxon>
        <taxon>Culicoidea</taxon>
        <taxon>Culicidae</taxon>
        <taxon>Anophelinae</taxon>
        <taxon>Anopheles</taxon>
    </lineage>
</organism>
<dbReference type="Pfam" id="PF07647">
    <property type="entry name" value="SAM_2"/>
    <property type="match status" value="1"/>
</dbReference>
<dbReference type="FunFam" id="1.20.58.80:FF:000038">
    <property type="entry name" value="AGAP001945-PA"/>
    <property type="match status" value="1"/>
</dbReference>
<dbReference type="SMART" id="SM00248">
    <property type="entry name" value="ANK"/>
    <property type="match status" value="16"/>
</dbReference>
<dbReference type="Gene3D" id="1.25.40.20">
    <property type="entry name" value="Ankyrin repeat-containing domain"/>
    <property type="match status" value="5"/>
</dbReference>
<evidence type="ECO:0000313" key="29">
    <source>
        <dbReference type="EnsemblMetazoa" id="AQUA007170-PA"/>
    </source>
</evidence>
<dbReference type="PRINTS" id="PR01415">
    <property type="entry name" value="ANKYRIN"/>
</dbReference>
<dbReference type="CDD" id="cd09524">
    <property type="entry name" value="SAM_tankyrase1_2"/>
    <property type="match status" value="1"/>
</dbReference>
<dbReference type="GO" id="GO:0016779">
    <property type="term" value="F:nucleotidyltransferase activity"/>
    <property type="evidence" value="ECO:0007669"/>
    <property type="project" value="UniProtKB-KW"/>
</dbReference>
<keyword evidence="15" id="KW-0832">Ubl conjugation</keyword>
<keyword evidence="8 25" id="KW-0808">Transferase</keyword>
<dbReference type="GO" id="GO:0000139">
    <property type="term" value="C:Golgi membrane"/>
    <property type="evidence" value="ECO:0007669"/>
    <property type="project" value="UniProtKB-SubCell"/>
</dbReference>
<keyword evidence="14" id="KW-0862">Zinc</keyword>
<evidence type="ECO:0000256" key="8">
    <source>
        <dbReference type="ARBA" id="ARBA00022679"/>
    </source>
</evidence>
<feature type="repeat" description="ANK" evidence="24">
    <location>
        <begin position="376"/>
        <end position="408"/>
    </location>
</feature>
<dbReference type="GO" id="GO:0016055">
    <property type="term" value="P:Wnt signaling pathway"/>
    <property type="evidence" value="ECO:0007669"/>
    <property type="project" value="UniProtKB-KW"/>
</dbReference>
<dbReference type="Gene3D" id="3.90.228.10">
    <property type="match status" value="1"/>
</dbReference>
<dbReference type="CDD" id="cd01438">
    <property type="entry name" value="tankyrase_like"/>
    <property type="match status" value="1"/>
</dbReference>
<dbReference type="Pfam" id="PF12796">
    <property type="entry name" value="Ank_2"/>
    <property type="match status" value="5"/>
</dbReference>
<protein>
    <recommendedName>
        <fullName evidence="25">Poly [ADP-ribose] polymerase</fullName>
        <shortName evidence="25">PARP</shortName>
        <ecNumber evidence="25">2.4.2.-</ecNumber>
    </recommendedName>
</protein>
<dbReference type="Pfam" id="PF06911">
    <property type="entry name" value="Senescence"/>
    <property type="match status" value="1"/>
</dbReference>
<keyword evidence="9" id="KW-0879">Wnt signaling pathway</keyword>
<dbReference type="SUPFAM" id="SSF56399">
    <property type="entry name" value="ADP-ribosylation"/>
    <property type="match status" value="1"/>
</dbReference>
<dbReference type="PROSITE" id="PS50088">
    <property type="entry name" value="ANK_REPEAT"/>
    <property type="match status" value="14"/>
</dbReference>